<dbReference type="EMBL" id="JBGBZA010000002">
    <property type="protein sequence ID" value="MEY9321347.1"/>
    <property type="molecule type" value="Genomic_DNA"/>
</dbReference>
<name>A0ABV4FEQ2_BRAEL</name>
<comment type="caution">
    <text evidence="1">The sequence shown here is derived from an EMBL/GenBank/DDBJ whole genome shotgun (WGS) entry which is preliminary data.</text>
</comment>
<accession>A0ABV4FEQ2</accession>
<organism evidence="1 2">
    <name type="scientific">Bradyrhizobium elkanii</name>
    <dbReference type="NCBI Taxonomy" id="29448"/>
    <lineage>
        <taxon>Bacteria</taxon>
        <taxon>Pseudomonadati</taxon>
        <taxon>Pseudomonadota</taxon>
        <taxon>Alphaproteobacteria</taxon>
        <taxon>Hyphomicrobiales</taxon>
        <taxon>Nitrobacteraceae</taxon>
        <taxon>Bradyrhizobium</taxon>
    </lineage>
</organism>
<sequence>MTSANEALTQRTAAEQLSISIICHPLCPGKMTIKSATRPVPFAGRVNVKNNARNFPPIRPLSIGVKQPPVCSQMLLVIDGQVRTRWRNVIDGQIE</sequence>
<gene>
    <name evidence="1" type="ORF">ABIF29_008146</name>
</gene>
<evidence type="ECO:0000313" key="1">
    <source>
        <dbReference type="EMBL" id="MEY9321347.1"/>
    </source>
</evidence>
<reference evidence="1 2" key="1">
    <citation type="submission" date="2024-07" db="EMBL/GenBank/DDBJ databases">
        <title>Genomic Encyclopedia of Type Strains, Phase V (KMG-V): Genome sequencing to study the core and pangenomes of soil and plant-associated prokaryotes.</title>
        <authorList>
            <person name="Whitman W."/>
        </authorList>
    </citation>
    <scope>NUCLEOTIDE SEQUENCE [LARGE SCALE GENOMIC DNA]</scope>
    <source>
        <strain evidence="1 2">USDA 415</strain>
    </source>
</reference>
<evidence type="ECO:0000313" key="2">
    <source>
        <dbReference type="Proteomes" id="UP001565471"/>
    </source>
</evidence>
<proteinExistence type="predicted"/>
<dbReference type="Proteomes" id="UP001565471">
    <property type="component" value="Unassembled WGS sequence"/>
</dbReference>
<keyword evidence="2" id="KW-1185">Reference proteome</keyword>
<protein>
    <submittedName>
        <fullName evidence="1">Uncharacterized protein</fullName>
    </submittedName>
</protein>